<dbReference type="Pfam" id="PF01968">
    <property type="entry name" value="Hydantoinase_A"/>
    <property type="match status" value="1"/>
</dbReference>
<dbReference type="STRING" id="994479.GCA_000194155_07124"/>
<feature type="domain" description="Hydantoinase A/oxoprolinase" evidence="1">
    <location>
        <begin position="204"/>
        <end position="496"/>
    </location>
</feature>
<proteinExistence type="predicted"/>
<evidence type="ECO:0000259" key="1">
    <source>
        <dbReference type="Pfam" id="PF01968"/>
    </source>
</evidence>
<dbReference type="PANTHER" id="PTHR11365">
    <property type="entry name" value="5-OXOPROLINASE RELATED"/>
    <property type="match status" value="1"/>
</dbReference>
<dbReference type="EMBL" id="PJNB01000001">
    <property type="protein sequence ID" value="PKW16353.1"/>
    <property type="molecule type" value="Genomic_DNA"/>
</dbReference>
<evidence type="ECO:0000259" key="3">
    <source>
        <dbReference type="Pfam" id="PF19278"/>
    </source>
</evidence>
<dbReference type="GO" id="GO:0006749">
    <property type="term" value="P:glutathione metabolic process"/>
    <property type="evidence" value="ECO:0007669"/>
    <property type="project" value="TreeGrafter"/>
</dbReference>
<dbReference type="InterPro" id="IPR008040">
    <property type="entry name" value="Hydant_A_N"/>
</dbReference>
<dbReference type="OrthoDB" id="9768323at2"/>
<feature type="domain" description="Hydantoinase/oxoprolinase N-terminal" evidence="2">
    <location>
        <begin position="2"/>
        <end position="183"/>
    </location>
</feature>
<accession>A0A2N3Y0B5</accession>
<dbReference type="GO" id="GO:0017168">
    <property type="term" value="F:5-oxoprolinase (ATP-hydrolyzing) activity"/>
    <property type="evidence" value="ECO:0007669"/>
    <property type="project" value="TreeGrafter"/>
</dbReference>
<dbReference type="Pfam" id="PF19278">
    <property type="entry name" value="Hydant_A_C"/>
    <property type="match status" value="1"/>
</dbReference>
<protein>
    <submittedName>
        <fullName evidence="4">N-methylhydantoinase A</fullName>
    </submittedName>
</protein>
<evidence type="ECO:0000313" key="4">
    <source>
        <dbReference type="EMBL" id="PKW16353.1"/>
    </source>
</evidence>
<organism evidence="4 5">
    <name type="scientific">Saccharopolyspora spinosa</name>
    <dbReference type="NCBI Taxonomy" id="60894"/>
    <lineage>
        <taxon>Bacteria</taxon>
        <taxon>Bacillati</taxon>
        <taxon>Actinomycetota</taxon>
        <taxon>Actinomycetes</taxon>
        <taxon>Pseudonocardiales</taxon>
        <taxon>Pseudonocardiaceae</taxon>
        <taxon>Saccharopolyspora</taxon>
    </lineage>
</organism>
<keyword evidence="5" id="KW-1185">Reference proteome</keyword>
<sequence length="704" mass="75306">MRVSTDMGGTFTDLVVEDDKGQVQIFKSPTTPLDPLRGVLATVEVAAEARGESLAEFLGQVDTFIHGTTRSLNAILTGNTARTGLVTTQGHPDILLFREGGRTDPFDFARDYPAPYVPRALTVQVPERIGADGSVVRPLDEQAARKALNELRQREVEAVAVCLLWSVVNPSHERRIGELIEEELPGIPYTLSHLLNPIIREYRRASSTAIDASLKPLMGTYLHALERDLTHHGFRGRLLINTSAGGVQDADDIAEAPIHTIGSGPAMAPVAGRHYARVDADVDIAIVADTGGTSYDVSVVHRGRIPVTTEAWLGPQYFGYMTGFPAVDVRSVGAGGGSIAWVDAGGMLRVGPQSAGAEPGPVCYARGGEQPTVSDACLVLGYIDPQYFLGGRMVLDAAAAEEAVLRHVGRPLGLNAHAAAEAILHLATEHMVGAIEEITLNQGIPVEEAVLVGGGGAAGFNTVAIARRLGCSRVLLPGVGAVLSAAGALMSDLSAEFAATSRTVTTGFDRDGVREVLDDLWRRSEKFAEGPGSGAVETTIELFAEARYPHQVWELEVPLRVRRFASDEDVEQLRQDFHAVHEDIFAIRDAESPVEVVGWRARVRCRLNDTDKNPELVSASAGGTRHSRTAYFPETGLVETAVVPFELMEPGEELFGPAIVESAVTTVVIDPGAQATRTASGSLSVKIPLTQRRTTETTKEALPR</sequence>
<dbReference type="InterPro" id="IPR002821">
    <property type="entry name" value="Hydantoinase_A"/>
</dbReference>
<comment type="caution">
    <text evidence="4">The sequence shown here is derived from an EMBL/GenBank/DDBJ whole genome shotgun (WGS) entry which is preliminary data.</text>
</comment>
<dbReference type="AlphaFoldDB" id="A0A2N3Y0B5"/>
<evidence type="ECO:0000313" key="5">
    <source>
        <dbReference type="Proteomes" id="UP000233786"/>
    </source>
</evidence>
<reference evidence="4" key="1">
    <citation type="submission" date="2017-12" db="EMBL/GenBank/DDBJ databases">
        <title>Sequencing the genomes of 1000 Actinobacteria strains.</title>
        <authorList>
            <person name="Klenk H.-P."/>
        </authorList>
    </citation>
    <scope>NUCLEOTIDE SEQUENCE [LARGE SCALE GENOMIC DNA]</scope>
    <source>
        <strain evidence="4">DSM 44228</strain>
    </source>
</reference>
<dbReference type="Proteomes" id="UP000233786">
    <property type="component" value="Unassembled WGS sequence"/>
</dbReference>
<gene>
    <name evidence="4" type="ORF">A8926_4176</name>
</gene>
<dbReference type="InterPro" id="IPR045079">
    <property type="entry name" value="Oxoprolinase-like"/>
</dbReference>
<name>A0A2N3Y0B5_SACSN</name>
<dbReference type="Pfam" id="PF05378">
    <property type="entry name" value="Hydant_A_N"/>
    <property type="match status" value="1"/>
</dbReference>
<dbReference type="InterPro" id="IPR049517">
    <property type="entry name" value="ACX-like_C"/>
</dbReference>
<feature type="domain" description="Acetophenone carboxylase-like C-terminal" evidence="3">
    <location>
        <begin position="536"/>
        <end position="675"/>
    </location>
</feature>
<dbReference type="PANTHER" id="PTHR11365:SF23">
    <property type="entry name" value="HYPOTHETICAL 5-OXOPROLINASE (EUROFUNG)-RELATED"/>
    <property type="match status" value="1"/>
</dbReference>
<evidence type="ECO:0000259" key="2">
    <source>
        <dbReference type="Pfam" id="PF05378"/>
    </source>
</evidence>
<dbReference type="RefSeq" id="WP_010314597.1">
    <property type="nucleotide sequence ID" value="NZ_CP061007.1"/>
</dbReference>
<dbReference type="GO" id="GO:0005829">
    <property type="term" value="C:cytosol"/>
    <property type="evidence" value="ECO:0007669"/>
    <property type="project" value="TreeGrafter"/>
</dbReference>